<feature type="transmembrane region" description="Helical" evidence="1">
    <location>
        <begin position="7"/>
        <end position="28"/>
    </location>
</feature>
<gene>
    <name evidence="3" type="ORF">BN8_02213</name>
</gene>
<organism evidence="3 4">
    <name type="scientific">Fibrisoma limi BUZ 3</name>
    <dbReference type="NCBI Taxonomy" id="1185876"/>
    <lineage>
        <taxon>Bacteria</taxon>
        <taxon>Pseudomonadati</taxon>
        <taxon>Bacteroidota</taxon>
        <taxon>Cytophagia</taxon>
        <taxon>Cytophagales</taxon>
        <taxon>Spirosomataceae</taxon>
        <taxon>Fibrisoma</taxon>
    </lineage>
</organism>
<dbReference type="RefSeq" id="WP_009281725.1">
    <property type="nucleotide sequence ID" value="NZ_CAIT01000006.1"/>
</dbReference>
<dbReference type="STRING" id="1185876.BN8_02213"/>
<reference evidence="3 4" key="1">
    <citation type="journal article" date="2012" name="J. Bacteriol.">
        <title>Genome Sequence of the Filamentous Bacterium Fibrisoma limi BUZ 3T.</title>
        <authorList>
            <person name="Filippini M."/>
            <person name="Qi W."/>
            <person name="Jaenicke S."/>
            <person name="Goesmann A."/>
            <person name="Smits T.H."/>
            <person name="Bagheri H.C."/>
        </authorList>
    </citation>
    <scope>NUCLEOTIDE SEQUENCE [LARGE SCALE GENOMIC DNA]</scope>
    <source>
        <strain evidence="4">BUZ 3T</strain>
    </source>
</reference>
<dbReference type="EMBL" id="CAIT01000006">
    <property type="protein sequence ID" value="CCH53141.1"/>
    <property type="molecule type" value="Genomic_DNA"/>
</dbReference>
<comment type="caution">
    <text evidence="3">The sequence shown here is derived from an EMBL/GenBank/DDBJ whole genome shotgun (WGS) entry which is preliminary data.</text>
</comment>
<keyword evidence="1" id="KW-0812">Transmembrane</keyword>
<sequence length="148" mass="16524">MKQNIGLAFFGLFALVGTIFLIVAYVNWQSTQRIIKTGIETKGVVIDNRYNIDRQGRTTSSMAPVVQFRTTDGTPVTYYSQTYTSPPSFEVGQAVTLWYQPDNPQEPILEGIDGWLLPLIFGILGTIFALIGYSGIISTLIKRRLRVS</sequence>
<name>I2GGW6_9BACT</name>
<dbReference type="Pfam" id="PF12158">
    <property type="entry name" value="DUF3592"/>
    <property type="match status" value="1"/>
</dbReference>
<evidence type="ECO:0000313" key="4">
    <source>
        <dbReference type="Proteomes" id="UP000009309"/>
    </source>
</evidence>
<feature type="transmembrane region" description="Helical" evidence="1">
    <location>
        <begin position="115"/>
        <end position="141"/>
    </location>
</feature>
<dbReference type="eggNOG" id="ENOG503140S">
    <property type="taxonomic scope" value="Bacteria"/>
</dbReference>
<dbReference type="OrthoDB" id="2242169at2"/>
<dbReference type="Proteomes" id="UP000009309">
    <property type="component" value="Unassembled WGS sequence"/>
</dbReference>
<feature type="domain" description="DUF3592" evidence="2">
    <location>
        <begin position="41"/>
        <end position="110"/>
    </location>
</feature>
<evidence type="ECO:0000259" key="2">
    <source>
        <dbReference type="Pfam" id="PF12158"/>
    </source>
</evidence>
<dbReference type="AlphaFoldDB" id="I2GGW6"/>
<evidence type="ECO:0000256" key="1">
    <source>
        <dbReference type="SAM" id="Phobius"/>
    </source>
</evidence>
<keyword evidence="1" id="KW-1133">Transmembrane helix</keyword>
<accession>I2GGW6</accession>
<keyword evidence="4" id="KW-1185">Reference proteome</keyword>
<proteinExistence type="predicted"/>
<dbReference type="InterPro" id="IPR021994">
    <property type="entry name" value="DUF3592"/>
</dbReference>
<keyword evidence="1" id="KW-0472">Membrane</keyword>
<protein>
    <recommendedName>
        <fullName evidence="2">DUF3592 domain-containing protein</fullName>
    </recommendedName>
</protein>
<evidence type="ECO:0000313" key="3">
    <source>
        <dbReference type="EMBL" id="CCH53141.1"/>
    </source>
</evidence>